<feature type="chain" id="PRO_5010329000" evidence="1">
    <location>
        <begin position="23"/>
        <end position="476"/>
    </location>
</feature>
<reference evidence="2 3" key="1">
    <citation type="submission" date="2016-10" db="EMBL/GenBank/DDBJ databases">
        <authorList>
            <person name="de Groot N.N."/>
        </authorList>
    </citation>
    <scope>NUCLEOTIDE SEQUENCE [LARGE SCALE GENOMIC DNA]</scope>
    <source>
        <strain evidence="2 3">D31d</strain>
    </source>
</reference>
<dbReference type="RefSeq" id="WP_074759793.1">
    <property type="nucleotide sequence ID" value="NZ_FNRF01000001.1"/>
</dbReference>
<accession>A0A1H3X9R2</accession>
<evidence type="ECO:0000256" key="1">
    <source>
        <dbReference type="SAM" id="SignalP"/>
    </source>
</evidence>
<dbReference type="Gene3D" id="1.25.40.390">
    <property type="match status" value="1"/>
</dbReference>
<dbReference type="Pfam" id="PF12771">
    <property type="entry name" value="SusD-like_2"/>
    <property type="match status" value="1"/>
</dbReference>
<dbReference type="InterPro" id="IPR011990">
    <property type="entry name" value="TPR-like_helical_dom_sf"/>
</dbReference>
<dbReference type="SUPFAM" id="SSF48452">
    <property type="entry name" value="TPR-like"/>
    <property type="match status" value="1"/>
</dbReference>
<organism evidence="2 3">
    <name type="scientific">Xylanibacter ruminicola</name>
    <name type="common">Prevotella ruminicola</name>
    <dbReference type="NCBI Taxonomy" id="839"/>
    <lineage>
        <taxon>Bacteria</taxon>
        <taxon>Pseudomonadati</taxon>
        <taxon>Bacteroidota</taxon>
        <taxon>Bacteroidia</taxon>
        <taxon>Bacteroidales</taxon>
        <taxon>Prevotellaceae</taxon>
        <taxon>Xylanibacter</taxon>
    </lineage>
</organism>
<dbReference type="EMBL" id="FNRF01000001">
    <property type="protein sequence ID" value="SDZ96136.1"/>
    <property type="molecule type" value="Genomic_DNA"/>
</dbReference>
<evidence type="ECO:0000313" key="3">
    <source>
        <dbReference type="Proteomes" id="UP000182257"/>
    </source>
</evidence>
<proteinExistence type="predicted"/>
<dbReference type="AlphaFoldDB" id="A0A1H3X9R2"/>
<keyword evidence="1" id="KW-0732">Signal</keyword>
<dbReference type="PROSITE" id="PS51257">
    <property type="entry name" value="PROKAR_LIPOPROTEIN"/>
    <property type="match status" value="1"/>
</dbReference>
<dbReference type="InterPro" id="IPR041662">
    <property type="entry name" value="SusD-like_2"/>
</dbReference>
<name>A0A1H3X9R2_XYLRU</name>
<gene>
    <name evidence="2" type="ORF">SAMN05216462_0127</name>
</gene>
<dbReference type="Proteomes" id="UP000182257">
    <property type="component" value="Unassembled WGS sequence"/>
</dbReference>
<protein>
    <submittedName>
        <fullName evidence="2">Starch-binding associating with outer membrane</fullName>
    </submittedName>
</protein>
<evidence type="ECO:0000313" key="2">
    <source>
        <dbReference type="EMBL" id="SDZ96136.1"/>
    </source>
</evidence>
<feature type="signal peptide" evidence="1">
    <location>
        <begin position="1"/>
        <end position="22"/>
    </location>
</feature>
<sequence>MKKIYNIAILAALSLLSVSCDSELEKINENPNATENPQPAYLLSAVEYHAANLYWGNTTNYNSTLLWSQHWAKIQYTEPDCYNVSNTDYTSTWNDAYASILTDLTTIQSSDLANANYRGIANILRSWTFLLLTNLYGDIPYSEYGKSVTPAYDSQENVLRGLLTELEDASNALSASAGAVEGDLIYGGDIAKWQKFAQALRLRIALEIADRDEAAAKNVIALLYANRSNLISSNADIAQFVFGTSPQWNPWASAFASRDDQRVSKTLVDKLKSLNDPRLPVFAQLPQDASVTDYVGAGNGLNADAANNQGFYRLSKPGTYFLADESPAVFLTYAEVLFDFAEAAARGFITANAEQLYQAAITASLQQFGITHVDDYLNQDAVKYDSDRWAEKIGWQKWIAYYGQGPDAFTDWRRLGYPELQAGPNSALSPGQLPRRFFYPSTEQSLNGANYQNAVSHQGADEITTRLWFDVEQKKR</sequence>